<gene>
    <name evidence="1" type="ORF">BJ960_000837</name>
</gene>
<evidence type="ECO:0000313" key="1">
    <source>
        <dbReference type="EMBL" id="NYD26034.1"/>
    </source>
</evidence>
<dbReference type="Proteomes" id="UP000586095">
    <property type="component" value="Unassembled WGS sequence"/>
</dbReference>
<organism evidence="1 2">
    <name type="scientific">Leucobacter aridicollis</name>
    <dbReference type="NCBI Taxonomy" id="283878"/>
    <lineage>
        <taxon>Bacteria</taxon>
        <taxon>Bacillati</taxon>
        <taxon>Actinomycetota</taxon>
        <taxon>Actinomycetes</taxon>
        <taxon>Micrococcales</taxon>
        <taxon>Microbacteriaceae</taxon>
        <taxon>Leucobacter</taxon>
    </lineage>
</organism>
<comment type="caution">
    <text evidence="1">The sequence shown here is derived from an EMBL/GenBank/DDBJ whole genome shotgun (WGS) entry which is preliminary data.</text>
</comment>
<proteinExistence type="predicted"/>
<reference evidence="1 2" key="1">
    <citation type="submission" date="2020-07" db="EMBL/GenBank/DDBJ databases">
        <title>Sequencing the genomes of 1000 actinobacteria strains.</title>
        <authorList>
            <person name="Klenk H.-P."/>
        </authorList>
    </citation>
    <scope>NUCLEOTIDE SEQUENCE [LARGE SCALE GENOMIC DNA]</scope>
    <source>
        <strain evidence="1 2">DSM 17380</strain>
    </source>
</reference>
<protein>
    <submittedName>
        <fullName evidence="1">Uncharacterized protein</fullName>
    </submittedName>
</protein>
<name>A0A852RCF8_9MICO</name>
<sequence>MDLEIKTVTELLAKIARTDGDEVVAEHVLAVVSDLDTQAKRIVLGAVADGLGVPLA</sequence>
<dbReference type="AlphaFoldDB" id="A0A852RCF8"/>
<accession>A0A852RCF8</accession>
<keyword evidence="2" id="KW-1185">Reference proteome</keyword>
<dbReference type="EMBL" id="JACCBD010000001">
    <property type="protein sequence ID" value="NYD26034.1"/>
    <property type="molecule type" value="Genomic_DNA"/>
</dbReference>
<dbReference type="RefSeq" id="WP_185986377.1">
    <property type="nucleotide sequence ID" value="NZ_BAAALZ010000002.1"/>
</dbReference>
<evidence type="ECO:0000313" key="2">
    <source>
        <dbReference type="Proteomes" id="UP000586095"/>
    </source>
</evidence>